<name>A0A4C1XBP6_EUMVA</name>
<comment type="caution">
    <text evidence="2">The sequence shown here is derived from an EMBL/GenBank/DDBJ whole genome shotgun (WGS) entry which is preliminary data.</text>
</comment>
<dbReference type="AlphaFoldDB" id="A0A4C1XBP6"/>
<gene>
    <name evidence="2" type="ORF">EVAR_52754_1</name>
</gene>
<dbReference type="EMBL" id="BGZK01000809">
    <property type="protein sequence ID" value="GBP61266.1"/>
    <property type="molecule type" value="Genomic_DNA"/>
</dbReference>
<feature type="region of interest" description="Disordered" evidence="1">
    <location>
        <begin position="60"/>
        <end position="118"/>
    </location>
</feature>
<evidence type="ECO:0000313" key="2">
    <source>
        <dbReference type="EMBL" id="GBP61266.1"/>
    </source>
</evidence>
<keyword evidence="3" id="KW-1185">Reference proteome</keyword>
<feature type="compositionally biased region" description="Low complexity" evidence="1">
    <location>
        <begin position="62"/>
        <end position="74"/>
    </location>
</feature>
<protein>
    <submittedName>
        <fullName evidence="2">Uncharacterized protein</fullName>
    </submittedName>
</protein>
<evidence type="ECO:0000256" key="1">
    <source>
        <dbReference type="SAM" id="MobiDB-lite"/>
    </source>
</evidence>
<dbReference type="Proteomes" id="UP000299102">
    <property type="component" value="Unassembled WGS sequence"/>
</dbReference>
<evidence type="ECO:0000313" key="3">
    <source>
        <dbReference type="Proteomes" id="UP000299102"/>
    </source>
</evidence>
<reference evidence="2 3" key="1">
    <citation type="journal article" date="2019" name="Commun. Biol.">
        <title>The bagworm genome reveals a unique fibroin gene that provides high tensile strength.</title>
        <authorList>
            <person name="Kono N."/>
            <person name="Nakamura H."/>
            <person name="Ohtoshi R."/>
            <person name="Tomita M."/>
            <person name="Numata K."/>
            <person name="Arakawa K."/>
        </authorList>
    </citation>
    <scope>NUCLEOTIDE SEQUENCE [LARGE SCALE GENOMIC DNA]</scope>
</reference>
<accession>A0A4C1XBP6</accession>
<sequence length="143" mass="15878">MSITALEALRHRSRSHLTRRVRIRLPGEQTARRSLPLCLKSVVTLFFVCLALNQLTRPSFAGRRGWYPSRRSPGGSRGESRAVRGVPADKTSPRVRPSAKDGPAITPTKEPAARPPLVSTAFISVPSRRVSQAVPLSRRSRYR</sequence>
<proteinExistence type="predicted"/>
<organism evidence="2 3">
    <name type="scientific">Eumeta variegata</name>
    <name type="common">Bagworm moth</name>
    <name type="synonym">Eumeta japonica</name>
    <dbReference type="NCBI Taxonomy" id="151549"/>
    <lineage>
        <taxon>Eukaryota</taxon>
        <taxon>Metazoa</taxon>
        <taxon>Ecdysozoa</taxon>
        <taxon>Arthropoda</taxon>
        <taxon>Hexapoda</taxon>
        <taxon>Insecta</taxon>
        <taxon>Pterygota</taxon>
        <taxon>Neoptera</taxon>
        <taxon>Endopterygota</taxon>
        <taxon>Lepidoptera</taxon>
        <taxon>Glossata</taxon>
        <taxon>Ditrysia</taxon>
        <taxon>Tineoidea</taxon>
        <taxon>Psychidae</taxon>
        <taxon>Oiketicinae</taxon>
        <taxon>Eumeta</taxon>
    </lineage>
</organism>